<comment type="caution">
    <text evidence="1">The sequence shown here is derived from an EMBL/GenBank/DDBJ whole genome shotgun (WGS) entry which is preliminary data.</text>
</comment>
<organism evidence="1 2">
    <name type="scientific">Georgenia daeguensis</name>
    <dbReference type="NCBI Taxonomy" id="908355"/>
    <lineage>
        <taxon>Bacteria</taxon>
        <taxon>Bacillati</taxon>
        <taxon>Actinomycetota</taxon>
        <taxon>Actinomycetes</taxon>
        <taxon>Micrococcales</taxon>
        <taxon>Bogoriellaceae</taxon>
        <taxon>Georgenia</taxon>
    </lineage>
</organism>
<evidence type="ECO:0000313" key="2">
    <source>
        <dbReference type="Proteomes" id="UP001499841"/>
    </source>
</evidence>
<reference evidence="2" key="1">
    <citation type="journal article" date="2019" name="Int. J. Syst. Evol. Microbiol.">
        <title>The Global Catalogue of Microorganisms (GCM) 10K type strain sequencing project: providing services to taxonomists for standard genome sequencing and annotation.</title>
        <authorList>
            <consortium name="The Broad Institute Genomics Platform"/>
            <consortium name="The Broad Institute Genome Sequencing Center for Infectious Disease"/>
            <person name="Wu L."/>
            <person name="Ma J."/>
        </authorList>
    </citation>
    <scope>NUCLEOTIDE SEQUENCE [LARGE SCALE GENOMIC DNA]</scope>
    <source>
        <strain evidence="2">JCM 17459</strain>
    </source>
</reference>
<name>A0ABP8EYJ1_9MICO</name>
<dbReference type="RefSeq" id="WP_345043864.1">
    <property type="nucleotide sequence ID" value="NZ_BAABBA010000021.1"/>
</dbReference>
<accession>A0ABP8EYJ1</accession>
<gene>
    <name evidence="1" type="ORF">GCM10022262_34200</name>
</gene>
<dbReference type="Proteomes" id="UP001499841">
    <property type="component" value="Unassembled WGS sequence"/>
</dbReference>
<sequence>MSAVTRREVAEAVRPALAWGARDGDELASYAMTSGAREGVVLALKTLPRRRYTGVADLWPDLPDVKDADS</sequence>
<protein>
    <submittedName>
        <fullName evidence="1">Uncharacterized protein</fullName>
    </submittedName>
</protein>
<dbReference type="Pfam" id="PF11387">
    <property type="entry name" value="DUF2795"/>
    <property type="match status" value="1"/>
</dbReference>
<dbReference type="InterPro" id="IPR021527">
    <property type="entry name" value="DUF2795"/>
</dbReference>
<proteinExistence type="predicted"/>
<evidence type="ECO:0000313" key="1">
    <source>
        <dbReference type="EMBL" id="GAA4289059.1"/>
    </source>
</evidence>
<keyword evidence="2" id="KW-1185">Reference proteome</keyword>
<dbReference type="EMBL" id="BAABBA010000021">
    <property type="protein sequence ID" value="GAA4289059.1"/>
    <property type="molecule type" value="Genomic_DNA"/>
</dbReference>